<dbReference type="Pfam" id="PF00565">
    <property type="entry name" value="SNase"/>
    <property type="match status" value="1"/>
</dbReference>
<dbReference type="Gene3D" id="2.40.50.90">
    <property type="match status" value="1"/>
</dbReference>
<accession>A0A1H9BZZ4</accession>
<dbReference type="RefSeq" id="WP_090613986.1">
    <property type="nucleotide sequence ID" value="NZ_FOFD01000001.1"/>
</dbReference>
<evidence type="ECO:0000259" key="2">
    <source>
        <dbReference type="PROSITE" id="PS50830"/>
    </source>
</evidence>
<keyword evidence="4" id="KW-1185">Reference proteome</keyword>
<gene>
    <name evidence="3" type="ORF">SAMN04489841_0909</name>
</gene>
<reference evidence="4" key="1">
    <citation type="submission" date="2016-10" db="EMBL/GenBank/DDBJ databases">
        <authorList>
            <person name="Varghese N."/>
            <person name="Submissions S."/>
        </authorList>
    </citation>
    <scope>NUCLEOTIDE SEQUENCE [LARGE SCALE GENOMIC DNA]</scope>
    <source>
        <strain evidence="4">DSM 25055</strain>
    </source>
</reference>
<name>A0A1H9BZZ4_9EURY</name>
<dbReference type="SUPFAM" id="SSF50199">
    <property type="entry name" value="Staphylococcal nuclease"/>
    <property type="match status" value="1"/>
</dbReference>
<evidence type="ECO:0000313" key="3">
    <source>
        <dbReference type="EMBL" id="SEP94321.1"/>
    </source>
</evidence>
<feature type="region of interest" description="Disordered" evidence="1">
    <location>
        <begin position="291"/>
        <end position="312"/>
    </location>
</feature>
<dbReference type="InterPro" id="IPR035437">
    <property type="entry name" value="SNase_OB-fold_sf"/>
</dbReference>
<dbReference type="Proteomes" id="UP000199114">
    <property type="component" value="Unassembled WGS sequence"/>
</dbReference>
<dbReference type="STRING" id="1186196.SAMN04489841_0909"/>
<evidence type="ECO:0000256" key="1">
    <source>
        <dbReference type="SAM" id="MobiDB-lite"/>
    </source>
</evidence>
<evidence type="ECO:0000313" key="4">
    <source>
        <dbReference type="Proteomes" id="UP000199114"/>
    </source>
</evidence>
<dbReference type="AlphaFoldDB" id="A0A1H9BZZ4"/>
<dbReference type="EMBL" id="FOFD01000001">
    <property type="protein sequence ID" value="SEP94321.1"/>
    <property type="molecule type" value="Genomic_DNA"/>
</dbReference>
<dbReference type="SMART" id="SM00318">
    <property type="entry name" value="SNc"/>
    <property type="match status" value="1"/>
</dbReference>
<dbReference type="PROSITE" id="PS50830">
    <property type="entry name" value="TNASE_3"/>
    <property type="match status" value="1"/>
</dbReference>
<dbReference type="InterPro" id="IPR016071">
    <property type="entry name" value="Staphylococal_nuclease_OB-fold"/>
</dbReference>
<protein>
    <submittedName>
        <fullName evidence="3">Micrococcal nuclease</fullName>
    </submittedName>
</protein>
<dbReference type="OrthoDB" id="3327at2157"/>
<feature type="domain" description="TNase-like" evidence="2">
    <location>
        <begin position="9"/>
        <end position="154"/>
    </location>
</feature>
<proteinExistence type="predicted"/>
<sequence>MSGTNVRGTSLEVDVVNAVDGDTIKVDLDGEEENVRLLALDTEESWAGGNKPVTPWGTAAKEKAEDVFPEGTVATLEFPGTEPLEECLRRYRGNYGRPLAYLHANGEDYQETMIREGYSPYFTKYGYAHFDTHDRRYREAERQAQADAIGVWNQLQVNGAEMRDYDSLTAWWELRAETIETFRRARRDGTEELFDSRLDYDELEARVGEHAVVFTELSSYRRVGQSHAVVNIGSQAQPFKLFLPNAVETAEGQRALSLLDNRYIADSDGVTVAAPRRSYAYIAGDIEEYRDEPEIEITSPDQIRDGPPSQST</sequence>
<organism evidence="3 4">
    <name type="scientific">Natrinema salaciae</name>
    <dbReference type="NCBI Taxonomy" id="1186196"/>
    <lineage>
        <taxon>Archaea</taxon>
        <taxon>Methanobacteriati</taxon>
        <taxon>Methanobacteriota</taxon>
        <taxon>Stenosarchaea group</taxon>
        <taxon>Halobacteria</taxon>
        <taxon>Halobacteriales</taxon>
        <taxon>Natrialbaceae</taxon>
        <taxon>Natrinema</taxon>
    </lineage>
</organism>